<proteinExistence type="inferred from homology"/>
<reference evidence="2 3" key="1">
    <citation type="submission" date="2023-03" db="EMBL/GenBank/DDBJ databases">
        <title>Fodinicurvata sp. CAU 1616 isolated from sea sendiment.</title>
        <authorList>
            <person name="Kim W."/>
        </authorList>
    </citation>
    <scope>NUCLEOTIDE SEQUENCE [LARGE SCALE GENOMIC DNA]</scope>
    <source>
        <strain evidence="2 3">CAU 1616</strain>
    </source>
</reference>
<keyword evidence="3" id="KW-1185">Reference proteome</keyword>
<dbReference type="PANTHER" id="PTHR36512:SF3">
    <property type="entry name" value="BLR5678 PROTEIN"/>
    <property type="match status" value="1"/>
</dbReference>
<name>A0ABT5YR73_9PROT</name>
<comment type="caution">
    <text evidence="2">The sequence shown here is derived from an EMBL/GenBank/DDBJ whole genome shotgun (WGS) entry which is preliminary data.</text>
</comment>
<dbReference type="Gene3D" id="3.60.70.12">
    <property type="entry name" value="L-amino peptidase D-ALA esterase/amidase"/>
    <property type="match status" value="1"/>
</dbReference>
<protein>
    <submittedName>
        <fullName evidence="2">P1 family peptidase</fullName>
    </submittedName>
</protein>
<comment type="similarity">
    <text evidence="1">Belongs to the peptidase S58 family.</text>
</comment>
<dbReference type="Pfam" id="PF03576">
    <property type="entry name" value="Peptidase_S58"/>
    <property type="match status" value="1"/>
</dbReference>
<evidence type="ECO:0000256" key="1">
    <source>
        <dbReference type="ARBA" id="ARBA00007068"/>
    </source>
</evidence>
<dbReference type="SUPFAM" id="SSF56266">
    <property type="entry name" value="DmpA/ArgJ-like"/>
    <property type="match status" value="1"/>
</dbReference>
<dbReference type="PANTHER" id="PTHR36512">
    <property type="entry name" value="D-AMINOPEPTIDASE"/>
    <property type="match status" value="1"/>
</dbReference>
<dbReference type="InterPro" id="IPR005321">
    <property type="entry name" value="Peptidase_S58_DmpA"/>
</dbReference>
<dbReference type="Proteomes" id="UP001215503">
    <property type="component" value="Unassembled WGS sequence"/>
</dbReference>
<accession>A0ABT5YR73</accession>
<evidence type="ECO:0000313" key="2">
    <source>
        <dbReference type="EMBL" id="MDF2097240.1"/>
    </source>
</evidence>
<dbReference type="RefSeq" id="WP_275824021.1">
    <property type="nucleotide sequence ID" value="NZ_JARHUD010000010.1"/>
</dbReference>
<dbReference type="CDD" id="cd02252">
    <property type="entry name" value="nylC_like"/>
    <property type="match status" value="1"/>
</dbReference>
<organism evidence="2 3">
    <name type="scientific">Aquibaculum arenosum</name>
    <dbReference type="NCBI Taxonomy" id="3032591"/>
    <lineage>
        <taxon>Bacteria</taxon>
        <taxon>Pseudomonadati</taxon>
        <taxon>Pseudomonadota</taxon>
        <taxon>Alphaproteobacteria</taxon>
        <taxon>Rhodospirillales</taxon>
        <taxon>Rhodovibrionaceae</taxon>
        <taxon>Aquibaculum</taxon>
    </lineage>
</organism>
<gene>
    <name evidence="2" type="ORF">P2G67_14770</name>
</gene>
<dbReference type="EMBL" id="JARHUD010000010">
    <property type="protein sequence ID" value="MDF2097240.1"/>
    <property type="molecule type" value="Genomic_DNA"/>
</dbReference>
<dbReference type="InterPro" id="IPR016117">
    <property type="entry name" value="ArgJ-like_dom_sf"/>
</dbReference>
<sequence length="336" mass="33847">MPVGPRNLITDVPGLTVGNADDHRVRSGVTVVLPDRACPAAVDVRGGGPGTAETDLLAPSATVPQVDALVLSGGSAFGLEARAGVVGWLASQGRGFEVAGTRVPIVPSAILFDLINGGDKDWGETPPYRALGRQAAVAASHDFPLGNVGAGLGAKAGALKGGLGSASWVLPDGTSVGALVAVNALGSAVEPESGAFWAWILEQEGEFGGYPPPARPVASLDATVGDAPPQAGANTTIAVVATDARLDKVGCGRLAVMAQDGLARALRPVHSPLDGDTVFALSTGQRPGPDVVDLARLGRVAADCLARAVARGVWAADSLGPYPAWRERYGAAAENV</sequence>
<evidence type="ECO:0000313" key="3">
    <source>
        <dbReference type="Proteomes" id="UP001215503"/>
    </source>
</evidence>